<feature type="region of interest" description="Disordered" evidence="5">
    <location>
        <begin position="818"/>
        <end position="864"/>
    </location>
</feature>
<evidence type="ECO:0000256" key="1">
    <source>
        <dbReference type="ARBA" id="ARBA00010378"/>
    </source>
</evidence>
<evidence type="ECO:0000259" key="6">
    <source>
        <dbReference type="SMART" id="SM00382"/>
    </source>
</evidence>
<keyword evidence="8" id="KW-1185">Reference proteome</keyword>
<evidence type="ECO:0000256" key="4">
    <source>
        <dbReference type="SAM" id="Coils"/>
    </source>
</evidence>
<keyword evidence="2" id="KW-0547">Nucleotide-binding</keyword>
<feature type="region of interest" description="Disordered" evidence="5">
    <location>
        <begin position="515"/>
        <end position="537"/>
    </location>
</feature>
<dbReference type="InterPro" id="IPR003593">
    <property type="entry name" value="AAA+_ATPase"/>
</dbReference>
<proteinExistence type="inferred from homology"/>
<evidence type="ECO:0000313" key="7">
    <source>
        <dbReference type="EMBL" id="CAE7775891.1"/>
    </source>
</evidence>
<organism evidence="7 8">
    <name type="scientific">Symbiodinium pilosum</name>
    <name type="common">Dinoflagellate</name>
    <dbReference type="NCBI Taxonomy" id="2952"/>
    <lineage>
        <taxon>Eukaryota</taxon>
        <taxon>Sar</taxon>
        <taxon>Alveolata</taxon>
        <taxon>Dinophyceae</taxon>
        <taxon>Suessiales</taxon>
        <taxon>Symbiodiniaceae</taxon>
        <taxon>Symbiodinium</taxon>
    </lineage>
</organism>
<gene>
    <name evidence="7" type="primary">eccA1</name>
    <name evidence="7" type="ORF">SPIL2461_LOCUS22967</name>
</gene>
<dbReference type="Proteomes" id="UP000649617">
    <property type="component" value="Unassembled WGS sequence"/>
</dbReference>
<sequence length="956" mass="105947">MKETKGCSSPAMDELLALTGLKKVKMTAINLYKSALQFQRMPADVRKKNPLNLNYCFLGNPGTGKTTVARLFASVLHDSGLRSKSTFKECTAQKLKDDGVDEFRKLAQEALDGVIFIDEAYDLDPAGDKFKGAPVVNELITLTENERARLTCILAGYEDDMNAKIYAYNTGLKSRFNEVIFEDFDAKELAQIWTHMRSQRGWSEEDPRLTDVVVRRMMKSCGKKGFGNAREVRKCLEAAAERAMGRADFDPEAMLLQFVDVVGEDPRSNPKLQRVRDDIERKTGWKKIKKTIDVLIMVCGTNYQRELDGEKPLPVFLNRMFLGNPGTGKTTCAQLYGELLKNLGFLSSGDVVFKTAGDLGGSVVGEAQQKVLGVLQSAAGKVLVIDEAYNLNDSMYGKQVLDVLVEKVQGGENDDIAVLLLGYEDQMLSMLREQNPGLARRFPPEQAFYFEDYSDQELMQILRVHCQSEGVKPTMEFQEKARKKLDMLRRSESHFGNAGAVMNLVKAATLEASSRAQGEGQIRLEPSDIDIGPEDDVQQDPFAPLDKLYRMDGIRKKLEQLSNAFAVAQEEGDEAPELGHFVFTGAPGTGKTTVARVMAQILFHLRLLAKDRVQETSGLNLTGEYVGQTKKKVEEQLEAAKGGVLFIDEAYELGKGPFGQEACTAIVAAMTDPKYAGVVIIIAGYPGDINKMLDSNPGLKSRFTHFFEFPDWTAGDCVDLIQKRAAQGSYGLTAAAATVLEEGFQHLRKLDGWGNARDVDKVWKASLQQRADRVVEKSEGAEKTLQASDVQPAIGNLLAARRPKAAPSMPMFSWDDLSCQMPDSRTKEQPTESLKLGEAEATPAPAEAAPDPMDMEQRDPGVSDEDWQELQQAKEAFAQEEARVARELQELEERLKEEAARREQERCIPRSTGTSFASYTRDGSCANMKSLLDFLRLLLCLSLQTAWKPGMTLPGL</sequence>
<reference evidence="7" key="1">
    <citation type="submission" date="2021-02" db="EMBL/GenBank/DDBJ databases">
        <authorList>
            <person name="Dougan E. K."/>
            <person name="Rhodes N."/>
            <person name="Thang M."/>
            <person name="Chan C."/>
        </authorList>
    </citation>
    <scope>NUCLEOTIDE SEQUENCE</scope>
</reference>
<comment type="caution">
    <text evidence="7">The sequence shown here is derived from an EMBL/GenBank/DDBJ whole genome shotgun (WGS) entry which is preliminary data.</text>
</comment>
<dbReference type="PANTHER" id="PTHR43392:SF2">
    <property type="entry name" value="AAA-TYPE ATPASE FAMILY PROTEIN _ ANKYRIN REPEAT FAMILY PROTEIN"/>
    <property type="match status" value="1"/>
</dbReference>
<keyword evidence="3" id="KW-0067">ATP-binding</keyword>
<dbReference type="GO" id="GO:0005524">
    <property type="term" value="F:ATP binding"/>
    <property type="evidence" value="ECO:0007669"/>
    <property type="project" value="UniProtKB-KW"/>
</dbReference>
<evidence type="ECO:0000313" key="8">
    <source>
        <dbReference type="Proteomes" id="UP000649617"/>
    </source>
</evidence>
<dbReference type="GO" id="GO:0016887">
    <property type="term" value="F:ATP hydrolysis activity"/>
    <property type="evidence" value="ECO:0007669"/>
    <property type="project" value="InterPro"/>
</dbReference>
<dbReference type="CDD" id="cd00009">
    <property type="entry name" value="AAA"/>
    <property type="match status" value="3"/>
</dbReference>
<feature type="domain" description="AAA+ ATPase" evidence="6">
    <location>
        <begin position="51"/>
        <end position="185"/>
    </location>
</feature>
<dbReference type="SMART" id="SM00382">
    <property type="entry name" value="AAA"/>
    <property type="match status" value="3"/>
</dbReference>
<evidence type="ECO:0000256" key="2">
    <source>
        <dbReference type="ARBA" id="ARBA00022741"/>
    </source>
</evidence>
<dbReference type="AlphaFoldDB" id="A0A812YBW9"/>
<dbReference type="EMBL" id="CAJNIZ010047784">
    <property type="protein sequence ID" value="CAE7775891.1"/>
    <property type="molecule type" value="Genomic_DNA"/>
</dbReference>
<dbReference type="OrthoDB" id="2423195at2759"/>
<feature type="compositionally biased region" description="Low complexity" evidence="5">
    <location>
        <begin position="839"/>
        <end position="852"/>
    </location>
</feature>
<feature type="domain" description="AAA+ ATPase" evidence="6">
    <location>
        <begin position="577"/>
        <end position="693"/>
    </location>
</feature>
<evidence type="ECO:0000256" key="3">
    <source>
        <dbReference type="ARBA" id="ARBA00022840"/>
    </source>
</evidence>
<protein>
    <submittedName>
        <fullName evidence="7">EccA1 protein</fullName>
    </submittedName>
</protein>
<dbReference type="InterPro" id="IPR050773">
    <property type="entry name" value="CbxX/CfxQ_RuBisCO_ESX"/>
</dbReference>
<keyword evidence="4" id="KW-0175">Coiled coil</keyword>
<dbReference type="Pfam" id="PF00004">
    <property type="entry name" value="AAA"/>
    <property type="match status" value="3"/>
</dbReference>
<dbReference type="InterPro" id="IPR027417">
    <property type="entry name" value="P-loop_NTPase"/>
</dbReference>
<dbReference type="Pfam" id="PF17866">
    <property type="entry name" value="AAA_lid_6"/>
    <property type="match status" value="1"/>
</dbReference>
<feature type="domain" description="AAA+ ATPase" evidence="6">
    <location>
        <begin position="315"/>
        <end position="491"/>
    </location>
</feature>
<dbReference type="InterPro" id="IPR003959">
    <property type="entry name" value="ATPase_AAA_core"/>
</dbReference>
<accession>A0A812YBW9</accession>
<feature type="compositionally biased region" description="Acidic residues" evidence="5">
    <location>
        <begin position="527"/>
        <end position="537"/>
    </location>
</feature>
<feature type="coiled-coil region" evidence="4">
    <location>
        <begin position="870"/>
        <end position="908"/>
    </location>
</feature>
<dbReference type="InterPro" id="IPR000641">
    <property type="entry name" value="CbxX/CfxQ"/>
</dbReference>
<name>A0A812YBW9_SYMPI</name>
<dbReference type="Gene3D" id="1.10.8.60">
    <property type="match status" value="3"/>
</dbReference>
<dbReference type="FunFam" id="3.40.50.300:FF:000216">
    <property type="entry name" value="Type VII secretion ATPase EccA"/>
    <property type="match status" value="2"/>
</dbReference>
<comment type="similarity">
    <text evidence="1">Belongs to the CbxX/CfxQ family.</text>
</comment>
<dbReference type="Gene3D" id="3.40.50.300">
    <property type="entry name" value="P-loop containing nucleotide triphosphate hydrolases"/>
    <property type="match status" value="3"/>
</dbReference>
<dbReference type="InterPro" id="IPR041627">
    <property type="entry name" value="AAA_lid_6"/>
</dbReference>
<evidence type="ECO:0000256" key="5">
    <source>
        <dbReference type="SAM" id="MobiDB-lite"/>
    </source>
</evidence>
<feature type="compositionally biased region" description="Basic and acidic residues" evidence="5">
    <location>
        <begin position="824"/>
        <end position="838"/>
    </location>
</feature>
<dbReference type="PANTHER" id="PTHR43392">
    <property type="entry name" value="AAA-TYPE ATPASE FAMILY PROTEIN / ANKYRIN REPEAT FAMILY PROTEIN"/>
    <property type="match status" value="1"/>
</dbReference>
<dbReference type="SUPFAM" id="SSF52540">
    <property type="entry name" value="P-loop containing nucleoside triphosphate hydrolases"/>
    <property type="match status" value="3"/>
</dbReference>
<dbReference type="PRINTS" id="PR00819">
    <property type="entry name" value="CBXCFQXSUPER"/>
</dbReference>